<evidence type="ECO:0000313" key="1">
    <source>
        <dbReference type="EMBL" id="WBO68965.1"/>
    </source>
</evidence>
<reference evidence="1 2" key="1">
    <citation type="submission" date="2022-12" db="EMBL/GenBank/DDBJ databases">
        <authorList>
            <person name="Mo P."/>
        </authorList>
    </citation>
    <scope>NUCLEOTIDE SEQUENCE [LARGE SCALE GENOMIC DNA]</scope>
    <source>
        <strain evidence="1 2">HUAS 2-6</strain>
    </source>
</reference>
<organism evidence="1 2">
    <name type="scientific">Streptomyces camelliae</name>
    <dbReference type="NCBI Taxonomy" id="3004093"/>
    <lineage>
        <taxon>Bacteria</taxon>
        <taxon>Bacillati</taxon>
        <taxon>Actinomycetota</taxon>
        <taxon>Actinomycetes</taxon>
        <taxon>Kitasatosporales</taxon>
        <taxon>Streptomycetaceae</taxon>
        <taxon>Streptomyces</taxon>
    </lineage>
</organism>
<proteinExistence type="predicted"/>
<dbReference type="RefSeq" id="WP_270086184.1">
    <property type="nucleotide sequence ID" value="NZ_CP115300.1"/>
</dbReference>
<name>A0ABY7PHC2_9ACTN</name>
<protein>
    <submittedName>
        <fullName evidence="1">Uncharacterized protein</fullName>
    </submittedName>
</protein>
<dbReference type="EMBL" id="CP115300">
    <property type="protein sequence ID" value="WBO68965.1"/>
    <property type="molecule type" value="Genomic_DNA"/>
</dbReference>
<sequence>MGGSWVFERADDKTAGWVFNDLYDLYDLHIEADADQPPTERIAGRRRAS</sequence>
<evidence type="ECO:0000313" key="2">
    <source>
        <dbReference type="Proteomes" id="UP001212326"/>
    </source>
</evidence>
<keyword evidence="2" id="KW-1185">Reference proteome</keyword>
<gene>
    <name evidence="1" type="ORF">O1G22_42430</name>
</gene>
<dbReference type="Proteomes" id="UP001212326">
    <property type="component" value="Chromosome"/>
</dbReference>
<accession>A0ABY7PHC2</accession>